<evidence type="ECO:0000259" key="2">
    <source>
        <dbReference type="Pfam" id="PF12776"/>
    </source>
</evidence>
<sequence length="319" mass="35838">MTNDKSKATWDMAATKTFIELCIEQVHKNERKGGTFTKKGWKDIRAGFNEKSRRLYDKTQLKNKWDNLRKEWLLWDKLFGEEAGCRWDEAKNTVEAPDDWWAEKILENPQYEKFRYKPLPFAHELNILFKNVPTGPLALVPSSGTLPNGTNPDVPNDTNPDVFPLNVGANDCCVNLDEGSGDCDENPGTAAAVSGELQSVNLNTSQGNSSEGNNGKGKEKRKRVDVIDKKTKVPTSKKIADAISRIAAASESRAQAMARTSISEVMAEVQKMEAITSDPDWHSRCCQLLLSQAEREMFVALKPYEQNLLNWLKFAANRL</sequence>
<keyword evidence="4" id="KW-1185">Reference proteome</keyword>
<evidence type="ECO:0000313" key="3">
    <source>
        <dbReference type="EMBL" id="KAK4264942.1"/>
    </source>
</evidence>
<feature type="domain" description="Myb/SANT-like" evidence="2">
    <location>
        <begin position="9"/>
        <end position="103"/>
    </location>
</feature>
<dbReference type="EMBL" id="JAWXYG010000008">
    <property type="protein sequence ID" value="KAK4264942.1"/>
    <property type="molecule type" value="Genomic_DNA"/>
</dbReference>
<proteinExistence type="predicted"/>
<reference evidence="3" key="1">
    <citation type="submission" date="2023-10" db="EMBL/GenBank/DDBJ databases">
        <title>Chromosome-level genome of the transformable northern wattle, Acacia crassicarpa.</title>
        <authorList>
            <person name="Massaro I."/>
            <person name="Sinha N.R."/>
            <person name="Poethig S."/>
            <person name="Leichty A.R."/>
        </authorList>
    </citation>
    <scope>NUCLEOTIDE SEQUENCE</scope>
    <source>
        <strain evidence="3">Acra3RX</strain>
        <tissue evidence="3">Leaf</tissue>
    </source>
</reference>
<name>A0AAE1J6T9_9FABA</name>
<dbReference type="AlphaFoldDB" id="A0AAE1J6T9"/>
<evidence type="ECO:0000313" key="4">
    <source>
        <dbReference type="Proteomes" id="UP001293593"/>
    </source>
</evidence>
<dbReference type="InterPro" id="IPR024752">
    <property type="entry name" value="Myb/SANT-like_dom"/>
</dbReference>
<dbReference type="PANTHER" id="PTHR31704">
    <property type="entry name" value="MYB/SANT-LIKE DNA-BINDING DOMAIN PROTEIN-RELATED"/>
    <property type="match status" value="1"/>
</dbReference>
<comment type="caution">
    <text evidence="3">The sequence shown here is derived from an EMBL/GenBank/DDBJ whole genome shotgun (WGS) entry which is preliminary data.</text>
</comment>
<gene>
    <name evidence="3" type="ORF">QN277_026056</name>
</gene>
<organism evidence="3 4">
    <name type="scientific">Acacia crassicarpa</name>
    <name type="common">northern wattle</name>
    <dbReference type="NCBI Taxonomy" id="499986"/>
    <lineage>
        <taxon>Eukaryota</taxon>
        <taxon>Viridiplantae</taxon>
        <taxon>Streptophyta</taxon>
        <taxon>Embryophyta</taxon>
        <taxon>Tracheophyta</taxon>
        <taxon>Spermatophyta</taxon>
        <taxon>Magnoliopsida</taxon>
        <taxon>eudicotyledons</taxon>
        <taxon>Gunneridae</taxon>
        <taxon>Pentapetalae</taxon>
        <taxon>rosids</taxon>
        <taxon>fabids</taxon>
        <taxon>Fabales</taxon>
        <taxon>Fabaceae</taxon>
        <taxon>Caesalpinioideae</taxon>
        <taxon>mimosoid clade</taxon>
        <taxon>Acacieae</taxon>
        <taxon>Acacia</taxon>
    </lineage>
</organism>
<protein>
    <recommendedName>
        <fullName evidence="2">Myb/SANT-like domain-containing protein</fullName>
    </recommendedName>
</protein>
<evidence type="ECO:0000256" key="1">
    <source>
        <dbReference type="SAM" id="MobiDB-lite"/>
    </source>
</evidence>
<dbReference type="Pfam" id="PF12776">
    <property type="entry name" value="Myb_DNA-bind_3"/>
    <property type="match status" value="1"/>
</dbReference>
<dbReference type="PANTHER" id="PTHR31704:SF49">
    <property type="entry name" value="MYB_SANT-LIKE DOMAIN-CONTAINING PROTEIN"/>
    <property type="match status" value="1"/>
</dbReference>
<feature type="region of interest" description="Disordered" evidence="1">
    <location>
        <begin position="202"/>
        <end position="224"/>
    </location>
</feature>
<accession>A0AAE1J6T9</accession>
<dbReference type="Proteomes" id="UP001293593">
    <property type="component" value="Unassembled WGS sequence"/>
</dbReference>